<accession>A0AAV3PDM2</accession>
<organism evidence="2 3">
    <name type="scientific">Lithospermum erythrorhizon</name>
    <name type="common">Purple gromwell</name>
    <name type="synonym">Lithospermum officinale var. erythrorhizon</name>
    <dbReference type="NCBI Taxonomy" id="34254"/>
    <lineage>
        <taxon>Eukaryota</taxon>
        <taxon>Viridiplantae</taxon>
        <taxon>Streptophyta</taxon>
        <taxon>Embryophyta</taxon>
        <taxon>Tracheophyta</taxon>
        <taxon>Spermatophyta</taxon>
        <taxon>Magnoliopsida</taxon>
        <taxon>eudicotyledons</taxon>
        <taxon>Gunneridae</taxon>
        <taxon>Pentapetalae</taxon>
        <taxon>asterids</taxon>
        <taxon>lamiids</taxon>
        <taxon>Boraginales</taxon>
        <taxon>Boraginaceae</taxon>
        <taxon>Boraginoideae</taxon>
        <taxon>Lithospermeae</taxon>
        <taxon>Lithospermum</taxon>
    </lineage>
</organism>
<sequence>MLNALKNRSEASEAEKFGMNKRGEPVPLQSIPPPVPRPEAAQLQSPSILLLPWKDEVIGDEHDSGVCEQSESGPNNAIGEESTQRSPITDNVGKNLNLNSDSLERVGSFEIVRNFGEYGKNVITRDVHVKESRPEEIIDGKRVKRVLRKQGAPVKFVREKAPSLMKEDDDIMIVSSTASRRRTRLIVAALEKKNVAFGLGGDPNESMEPTTTVDLKELERKAEERKRSRKGKRASDVKESGILAKGDKFVIDDVAESGEEVDIQKLKLRAKGKLRVNESRYRINNRRIVKDVEEISTNGVDFCGEEHEARWKFVSVRNILPERHLSEVTYNNQAYIDILQEGGLLGIMSDIGPHWPKLVREFICNLSEEITDPASPMFHKDAVCNGGKMLNAEKIIFYQIVDHVETGAKLKPIGFRSLICSLLITQYPNVLKKVDGLGEDAKPLTISDKLMKEKHAIDVEFNAVDQPEPVPEGEAAGMFLTGYEEELPRVEAEIRAKTVLASELKAKIHALKLRVPPVVNASANPVSVAPTSANPPNDAETTVVVPGATGDETFTSHV</sequence>
<evidence type="ECO:0000256" key="1">
    <source>
        <dbReference type="SAM" id="MobiDB-lite"/>
    </source>
</evidence>
<feature type="region of interest" description="Disordered" evidence="1">
    <location>
        <begin position="62"/>
        <end position="99"/>
    </location>
</feature>
<dbReference type="AlphaFoldDB" id="A0AAV3PDM2"/>
<proteinExistence type="predicted"/>
<evidence type="ECO:0000313" key="2">
    <source>
        <dbReference type="EMBL" id="GAA0149371.1"/>
    </source>
</evidence>
<feature type="region of interest" description="Disordered" evidence="1">
    <location>
        <begin position="1"/>
        <end position="43"/>
    </location>
</feature>
<keyword evidence="3" id="KW-1185">Reference proteome</keyword>
<dbReference type="Proteomes" id="UP001454036">
    <property type="component" value="Unassembled WGS sequence"/>
</dbReference>
<name>A0AAV3PDM2_LITER</name>
<evidence type="ECO:0000313" key="3">
    <source>
        <dbReference type="Proteomes" id="UP001454036"/>
    </source>
</evidence>
<reference evidence="2 3" key="1">
    <citation type="submission" date="2024-01" db="EMBL/GenBank/DDBJ databases">
        <title>The complete chloroplast genome sequence of Lithospermum erythrorhizon: insights into the phylogenetic relationship among Boraginaceae species and the maternal lineages of purple gromwells.</title>
        <authorList>
            <person name="Okada T."/>
            <person name="Watanabe K."/>
        </authorList>
    </citation>
    <scope>NUCLEOTIDE SEQUENCE [LARGE SCALE GENOMIC DNA]</scope>
</reference>
<protein>
    <submittedName>
        <fullName evidence="2">Uncharacterized protein</fullName>
    </submittedName>
</protein>
<dbReference type="EMBL" id="BAABME010001393">
    <property type="protein sequence ID" value="GAA0149371.1"/>
    <property type="molecule type" value="Genomic_DNA"/>
</dbReference>
<feature type="compositionally biased region" description="Polar residues" evidence="1">
    <location>
        <begin position="84"/>
        <end position="99"/>
    </location>
</feature>
<comment type="caution">
    <text evidence="2">The sequence shown here is derived from an EMBL/GenBank/DDBJ whole genome shotgun (WGS) entry which is preliminary data.</text>
</comment>
<feature type="region of interest" description="Disordered" evidence="1">
    <location>
        <begin position="527"/>
        <end position="558"/>
    </location>
</feature>
<gene>
    <name evidence="2" type="ORF">LIER_08564</name>
</gene>
<feature type="compositionally biased region" description="Basic and acidic residues" evidence="1">
    <location>
        <begin position="7"/>
        <end position="24"/>
    </location>
</feature>